<protein>
    <submittedName>
        <fullName evidence="4">NAD(P)H-quinone oxidoreductase</fullName>
    </submittedName>
</protein>
<sequence>MPNLSLPNEFSHVTFDKPGMADVMYMTRSPMPTLAPGQVLIKVRAAGVNGPDVAQRSGIYPPPKEASPILGLEVAGEICAVAKGVGQWESGDKVCALVPGGGYGEYAIAYASHCLPIPRGWSFQQAAAIPETFFTVWGNLFMRAGMKAGETVLIHGASGGIGSTAIVLAKAFGARVVVTSASDEKCAYCRKLGADLAINYQNENFVSAVMEFTQDKGVEVVFDVAGGDFINLNLKVLAMDGRMVSVAMQRGAKAEVDIFRIMAKRISWTGSTLRPQSVTAKAGIAEELLEHVWPMLQESTKSNSKSSICNLIPNIFAEFSLDECVCAHELMESRAHRGKIVLIPD</sequence>
<keyword evidence="1" id="KW-0521">NADP</keyword>
<evidence type="ECO:0000256" key="2">
    <source>
        <dbReference type="ARBA" id="ARBA00023002"/>
    </source>
</evidence>
<gene>
    <name evidence="4" type="ORF">EKG39_13320</name>
</gene>
<dbReference type="Pfam" id="PF08240">
    <property type="entry name" value="ADH_N"/>
    <property type="match status" value="1"/>
</dbReference>
<dbReference type="SUPFAM" id="SSF50129">
    <property type="entry name" value="GroES-like"/>
    <property type="match status" value="1"/>
</dbReference>
<dbReference type="OrthoDB" id="9780520at2"/>
<dbReference type="SUPFAM" id="SSF51735">
    <property type="entry name" value="NAD(P)-binding Rossmann-fold domains"/>
    <property type="match status" value="1"/>
</dbReference>
<dbReference type="SMART" id="SM00829">
    <property type="entry name" value="PKS_ER"/>
    <property type="match status" value="1"/>
</dbReference>
<keyword evidence="5" id="KW-1185">Reference proteome</keyword>
<dbReference type="CDD" id="cd05276">
    <property type="entry name" value="p53_inducible_oxidoreductase"/>
    <property type="match status" value="1"/>
</dbReference>
<feature type="domain" description="Enoyl reductase (ER)" evidence="3">
    <location>
        <begin position="19"/>
        <end position="342"/>
    </location>
</feature>
<dbReference type="NCBIfam" id="TIGR02824">
    <property type="entry name" value="quinone_pig3"/>
    <property type="match status" value="1"/>
</dbReference>
<evidence type="ECO:0000259" key="3">
    <source>
        <dbReference type="SMART" id="SM00829"/>
    </source>
</evidence>
<reference evidence="4 5" key="1">
    <citation type="submission" date="2018-12" db="EMBL/GenBank/DDBJ databases">
        <authorList>
            <person name="Yu L."/>
        </authorList>
    </citation>
    <scope>NUCLEOTIDE SEQUENCE [LARGE SCALE GENOMIC DNA]</scope>
    <source>
        <strain evidence="4 5">HAW-EB5</strain>
    </source>
</reference>
<comment type="caution">
    <text evidence="4">The sequence shown here is derived from an EMBL/GenBank/DDBJ whole genome shotgun (WGS) entry which is preliminary data.</text>
</comment>
<dbReference type="InterPro" id="IPR014189">
    <property type="entry name" value="Quinone_OxRdtase_PIG3"/>
</dbReference>
<evidence type="ECO:0000313" key="4">
    <source>
        <dbReference type="EMBL" id="RTR31688.1"/>
    </source>
</evidence>
<dbReference type="Gene3D" id="3.40.50.720">
    <property type="entry name" value="NAD(P)-binding Rossmann-like Domain"/>
    <property type="match status" value="1"/>
</dbReference>
<dbReference type="GO" id="GO:0016651">
    <property type="term" value="F:oxidoreductase activity, acting on NAD(P)H"/>
    <property type="evidence" value="ECO:0007669"/>
    <property type="project" value="TreeGrafter"/>
</dbReference>
<accession>A0A3S0IB79</accession>
<dbReference type="PANTHER" id="PTHR48106:SF8">
    <property type="entry name" value="OS02G0805600 PROTEIN"/>
    <property type="match status" value="1"/>
</dbReference>
<dbReference type="EMBL" id="RXNV01000005">
    <property type="protein sequence ID" value="RTR31688.1"/>
    <property type="molecule type" value="Genomic_DNA"/>
</dbReference>
<dbReference type="Pfam" id="PF00107">
    <property type="entry name" value="ADH_zinc_N"/>
    <property type="match status" value="1"/>
</dbReference>
<proteinExistence type="predicted"/>
<dbReference type="InterPro" id="IPR020843">
    <property type="entry name" value="ER"/>
</dbReference>
<dbReference type="InterPro" id="IPR011032">
    <property type="entry name" value="GroES-like_sf"/>
</dbReference>
<dbReference type="GO" id="GO:0070402">
    <property type="term" value="F:NADPH binding"/>
    <property type="evidence" value="ECO:0007669"/>
    <property type="project" value="TreeGrafter"/>
</dbReference>
<evidence type="ECO:0000313" key="5">
    <source>
        <dbReference type="Proteomes" id="UP000282060"/>
    </source>
</evidence>
<evidence type="ECO:0000256" key="1">
    <source>
        <dbReference type="ARBA" id="ARBA00022857"/>
    </source>
</evidence>
<organism evidence="4 5">
    <name type="scientific">Shewanella atlantica</name>
    <dbReference type="NCBI Taxonomy" id="271099"/>
    <lineage>
        <taxon>Bacteria</taxon>
        <taxon>Pseudomonadati</taxon>
        <taxon>Pseudomonadota</taxon>
        <taxon>Gammaproteobacteria</taxon>
        <taxon>Alteromonadales</taxon>
        <taxon>Shewanellaceae</taxon>
        <taxon>Shewanella</taxon>
    </lineage>
</organism>
<dbReference type="InterPro" id="IPR036291">
    <property type="entry name" value="NAD(P)-bd_dom_sf"/>
</dbReference>
<dbReference type="InterPro" id="IPR013154">
    <property type="entry name" value="ADH-like_N"/>
</dbReference>
<dbReference type="RefSeq" id="WP_126506238.1">
    <property type="nucleotide sequence ID" value="NZ_RXNV01000005.1"/>
</dbReference>
<dbReference type="AlphaFoldDB" id="A0A3S0IB79"/>
<keyword evidence="2" id="KW-0560">Oxidoreductase</keyword>
<dbReference type="InterPro" id="IPR013149">
    <property type="entry name" value="ADH-like_C"/>
</dbReference>
<dbReference type="Proteomes" id="UP000282060">
    <property type="component" value="Unassembled WGS sequence"/>
</dbReference>
<dbReference type="Gene3D" id="3.90.180.10">
    <property type="entry name" value="Medium-chain alcohol dehydrogenases, catalytic domain"/>
    <property type="match status" value="1"/>
</dbReference>
<dbReference type="PANTHER" id="PTHR48106">
    <property type="entry name" value="QUINONE OXIDOREDUCTASE PIG3-RELATED"/>
    <property type="match status" value="1"/>
</dbReference>
<name>A0A3S0IB79_9GAMM</name>